<dbReference type="Proteomes" id="UP000124292">
    <property type="component" value="Genome"/>
</dbReference>
<evidence type="ECO:0000313" key="1">
    <source>
        <dbReference type="EMBL" id="AEW87582.1"/>
    </source>
</evidence>
<accession>G9JMN5</accession>
<reference evidence="3 4" key="1">
    <citation type="journal article" date="2013" name="J. Virol.">
        <title>Genomic characterization of Japanese macaque rhadinovirus, a novel herpesvirus isolated from a nonhuman primate with a spontaneous inflammatory demyelinating disease.</title>
        <authorList>
            <person name="Estep R.D."/>
            <person name="Hansen S.G."/>
            <person name="Rogers K.S."/>
            <person name="Axthelm M.K."/>
            <person name="Wong S.W."/>
        </authorList>
    </citation>
    <scope>NUCLEOTIDE SEQUENCE [LARGE SCALE GENOMIC DNA]</scope>
    <source>
        <strain evidence="2">12E2</strain>
        <strain evidence="1">3A1</strain>
    </source>
</reference>
<evidence type="ECO:0000313" key="3">
    <source>
        <dbReference type="Proteomes" id="UP000124292"/>
    </source>
</evidence>
<dbReference type="GeneID" id="3416418"/>
<dbReference type="EMBL" id="JN885136">
    <property type="protein sequence ID" value="AEW87582.1"/>
    <property type="molecule type" value="Genomic_DNA"/>
</dbReference>
<dbReference type="RefSeq" id="YP_238360.1">
    <property type="nucleotide sequence ID" value="NC_007016.1"/>
</dbReference>
<gene>
    <name evidence="2" type="ORF">JM57</name>
</gene>
<protein>
    <submittedName>
        <fullName evidence="2">JM57</fullName>
    </submittedName>
</protein>
<dbReference type="KEGG" id="vg:3416418"/>
<sequence length="122" mass="12862">MASCICALGTVWEVYIISCFVSPGTFSRGCGFNGPGIGTLLGALERVPKRIKHRSALPGTSLMATYSVAQKSRISPFMYTVTHGPNSFGFMSIIMTFKQLCDIASSLVTGGSKTAECAVVAV</sequence>
<organism evidence="2 3">
    <name type="scientific">Macaca fuscata rhadinovirus</name>
    <dbReference type="NCBI Taxonomy" id="272551"/>
    <lineage>
        <taxon>Viruses</taxon>
        <taxon>Duplodnaviria</taxon>
        <taxon>Heunggongvirae</taxon>
        <taxon>Peploviricota</taxon>
        <taxon>Herviviricetes</taxon>
        <taxon>Herpesvirales</taxon>
        <taxon>Orthoherpesviridae</taxon>
        <taxon>Gammaherpesvirinae</taxon>
        <taxon>Rhadinovirus</taxon>
        <taxon>Rhadinovirus macacinegamma11</taxon>
        <taxon>macacine gammaherpesvirus 11</taxon>
    </lineage>
</organism>
<dbReference type="Proteomes" id="UP000133219">
    <property type="component" value="Segment"/>
</dbReference>
<name>G9JMN5_9GAMA</name>
<dbReference type="EMBL" id="JN885137">
    <property type="protein sequence ID" value="AEW87752.1"/>
    <property type="molecule type" value="Genomic_DNA"/>
</dbReference>
<evidence type="ECO:0000313" key="2">
    <source>
        <dbReference type="EMBL" id="AEW87752.1"/>
    </source>
</evidence>
<evidence type="ECO:0000313" key="4">
    <source>
        <dbReference type="Proteomes" id="UP000133219"/>
    </source>
</evidence>
<proteinExistence type="predicted"/>